<reference evidence="2 3" key="1">
    <citation type="submission" date="2018-09" db="EMBL/GenBank/DDBJ databases">
        <title>Bacillus saliacetes sp. nov., isolated from Thai shrimp paste (Ka-pi).</title>
        <authorList>
            <person name="Daroonpunt R."/>
            <person name="Tanasupawat S."/>
            <person name="Yiamsombut S."/>
        </authorList>
    </citation>
    <scope>NUCLEOTIDE SEQUENCE [LARGE SCALE GENOMIC DNA]</scope>
    <source>
        <strain evidence="2 3">SKP7-4</strain>
    </source>
</reference>
<organism evidence="2 3">
    <name type="scientific">Bacillus salacetis</name>
    <dbReference type="NCBI Taxonomy" id="2315464"/>
    <lineage>
        <taxon>Bacteria</taxon>
        <taxon>Bacillati</taxon>
        <taxon>Bacillota</taxon>
        <taxon>Bacilli</taxon>
        <taxon>Bacillales</taxon>
        <taxon>Bacillaceae</taxon>
        <taxon>Bacillus</taxon>
    </lineage>
</organism>
<comment type="caution">
    <text evidence="2">The sequence shown here is derived from an EMBL/GenBank/DDBJ whole genome shotgun (WGS) entry which is preliminary data.</text>
</comment>
<feature type="transmembrane region" description="Helical" evidence="1">
    <location>
        <begin position="32"/>
        <end position="53"/>
    </location>
</feature>
<feature type="transmembrane region" description="Helical" evidence="1">
    <location>
        <begin position="141"/>
        <end position="160"/>
    </location>
</feature>
<evidence type="ECO:0000256" key="1">
    <source>
        <dbReference type="SAM" id="Phobius"/>
    </source>
</evidence>
<keyword evidence="3" id="KW-1185">Reference proteome</keyword>
<gene>
    <name evidence="2" type="ORF">D3H55_14110</name>
</gene>
<keyword evidence="1" id="KW-1133">Transmembrane helix</keyword>
<dbReference type="AlphaFoldDB" id="A0A3A1QV14"/>
<dbReference type="Proteomes" id="UP000265801">
    <property type="component" value="Unassembled WGS sequence"/>
</dbReference>
<keyword evidence="1" id="KW-0472">Membrane</keyword>
<evidence type="ECO:0000313" key="3">
    <source>
        <dbReference type="Proteomes" id="UP000265801"/>
    </source>
</evidence>
<accession>A0A3A1QV14</accession>
<dbReference type="OrthoDB" id="2873693at2"/>
<dbReference type="EMBL" id="QXIR01000019">
    <property type="protein sequence ID" value="RIW32010.1"/>
    <property type="molecule type" value="Genomic_DNA"/>
</dbReference>
<dbReference type="RefSeq" id="WP_119547717.1">
    <property type="nucleotide sequence ID" value="NZ_QXIR01000019.1"/>
</dbReference>
<evidence type="ECO:0000313" key="2">
    <source>
        <dbReference type="EMBL" id="RIW32010.1"/>
    </source>
</evidence>
<feature type="transmembrane region" description="Helical" evidence="1">
    <location>
        <begin position="105"/>
        <end position="129"/>
    </location>
</feature>
<sequence>MRQMVCILALFLLAYTGNYYFTNVSSTIEQTAIKQLVIFIGISVLFCIFNRMIYHFAKKEKGFMVHRIWYKMYIIILLILMISFVLFIILFFGTSLQALINAHTWIMFLVVYYFLFWINLFVLSLIHILTEPTIKTERKLFFTWIGSSLLAGSVLFLFPAF</sequence>
<proteinExistence type="predicted"/>
<feature type="transmembrane region" description="Helical" evidence="1">
    <location>
        <begin position="73"/>
        <end position="93"/>
    </location>
</feature>
<protein>
    <submittedName>
        <fullName evidence="2">Uncharacterized protein</fullName>
    </submittedName>
</protein>
<keyword evidence="1" id="KW-0812">Transmembrane</keyword>
<name>A0A3A1QV14_9BACI</name>